<keyword evidence="2" id="KW-1185">Reference proteome</keyword>
<gene>
    <name evidence="1" type="ORF">AWC23_03660</name>
</gene>
<accession>A0AAJ3NVG0</accession>
<dbReference type="AlphaFoldDB" id="A0AAJ3NVG0"/>
<name>A0AAJ3NVG0_9MYCO</name>
<sequence>MAVAAGGAGVAADLAHVGVVVVGEVGALGSEYLDDAPPAVMAGRLLVALLLARAAGVVGGDPLLQRARSY</sequence>
<dbReference type="EMBL" id="LQPR01000004">
    <property type="protein sequence ID" value="ORW75101.1"/>
    <property type="molecule type" value="Genomic_DNA"/>
</dbReference>
<dbReference type="Proteomes" id="UP000193387">
    <property type="component" value="Unassembled WGS sequence"/>
</dbReference>
<organism evidence="1 2">
    <name type="scientific">Mycobacterium saskatchewanense</name>
    <dbReference type="NCBI Taxonomy" id="220927"/>
    <lineage>
        <taxon>Bacteria</taxon>
        <taxon>Bacillati</taxon>
        <taxon>Actinomycetota</taxon>
        <taxon>Actinomycetes</taxon>
        <taxon>Mycobacteriales</taxon>
        <taxon>Mycobacteriaceae</taxon>
        <taxon>Mycobacterium</taxon>
        <taxon>Mycobacterium simiae complex</taxon>
    </lineage>
</organism>
<protein>
    <submittedName>
        <fullName evidence="1">Uncharacterized protein</fullName>
    </submittedName>
</protein>
<evidence type="ECO:0000313" key="2">
    <source>
        <dbReference type="Proteomes" id="UP000193387"/>
    </source>
</evidence>
<comment type="caution">
    <text evidence="1">The sequence shown here is derived from an EMBL/GenBank/DDBJ whole genome shotgun (WGS) entry which is preliminary data.</text>
</comment>
<evidence type="ECO:0000313" key="1">
    <source>
        <dbReference type="EMBL" id="ORW75101.1"/>
    </source>
</evidence>
<reference evidence="1 2" key="1">
    <citation type="submission" date="2016-01" db="EMBL/GenBank/DDBJ databases">
        <title>The new phylogeny of the genus Mycobacterium.</title>
        <authorList>
            <person name="Tarcisio F."/>
            <person name="Conor M."/>
            <person name="Antonella G."/>
            <person name="Elisabetta G."/>
            <person name="Giulia F.S."/>
            <person name="Sara T."/>
            <person name="Anna F."/>
            <person name="Clotilde B."/>
            <person name="Roberto B."/>
            <person name="Veronica D.S."/>
            <person name="Fabio R."/>
            <person name="Monica P."/>
            <person name="Olivier J."/>
            <person name="Enrico T."/>
            <person name="Nicola S."/>
        </authorList>
    </citation>
    <scope>NUCLEOTIDE SEQUENCE [LARGE SCALE GENOMIC DNA]</scope>
    <source>
        <strain evidence="1 2">DSM 44616</strain>
    </source>
</reference>
<proteinExistence type="predicted"/>